<reference evidence="1 2" key="1">
    <citation type="journal article" date="2020" name="IScience">
        <title>Genome Sequencing of the Endangered Kingdonia uniflora (Circaeasteraceae, Ranunculales) Reveals Potential Mechanisms of Evolutionary Specialization.</title>
        <authorList>
            <person name="Sun Y."/>
            <person name="Deng T."/>
            <person name="Zhang A."/>
            <person name="Moore M.J."/>
            <person name="Landis J.B."/>
            <person name="Lin N."/>
            <person name="Zhang H."/>
            <person name="Zhang X."/>
            <person name="Huang J."/>
            <person name="Zhang X."/>
            <person name="Sun H."/>
            <person name="Wang H."/>
        </authorList>
    </citation>
    <scope>NUCLEOTIDE SEQUENCE [LARGE SCALE GENOMIC DNA]</scope>
    <source>
        <strain evidence="1">TB1705</strain>
        <tissue evidence="1">Leaf</tissue>
    </source>
</reference>
<dbReference type="OrthoDB" id="1934845at2759"/>
<comment type="caution">
    <text evidence="1">The sequence shown here is derived from an EMBL/GenBank/DDBJ whole genome shotgun (WGS) entry which is preliminary data.</text>
</comment>
<dbReference type="PANTHER" id="PTHR46050:SF11">
    <property type="entry name" value="THIOREDOXIN DOMAIN-CONTAINING PROTEIN"/>
    <property type="match status" value="1"/>
</dbReference>
<dbReference type="Gene3D" id="1.25.40.10">
    <property type="entry name" value="Tetratricopeptide repeat domain"/>
    <property type="match status" value="1"/>
</dbReference>
<dbReference type="Proteomes" id="UP000541444">
    <property type="component" value="Unassembled WGS sequence"/>
</dbReference>
<dbReference type="InterPro" id="IPR044534">
    <property type="entry name" value="TTL1-4"/>
</dbReference>
<accession>A0A7J7NIT4</accession>
<dbReference type="SUPFAM" id="SSF48452">
    <property type="entry name" value="TPR-like"/>
    <property type="match status" value="1"/>
</dbReference>
<evidence type="ECO:0000313" key="2">
    <source>
        <dbReference type="Proteomes" id="UP000541444"/>
    </source>
</evidence>
<proteinExistence type="predicted"/>
<dbReference type="PANTHER" id="PTHR46050">
    <property type="entry name" value="TPR REPEAT-CONTAINING THIOREDOXIN"/>
    <property type="match status" value="1"/>
</dbReference>
<sequence length="317" mass="34972">MPISALKKVETRKCEKGGRGIMVVKWEEDLEKSDWTQNLKLRVNYANVENGKMGLKNNGMTSPTPSSSLMDSRKHVKHLRSSSFQEEGCNYVIIKQEMGSNVRTLRTPGNSITSMHDDEKVNDSQIGDLAIGDPKSRNVCSFGNVYKGHKKLVVNTDPPHQKLPQVLRVNGNVVNCPSSSNILCFGGENAEELKNAGNEEYKGGHILETISFNNKAIALFPQNSPYHNNKAAALACLGCYAEAVEECFKEIDCDPLYSRAYHRLGNLYLSNLAIEVGADASYDVLVDKAEALLKLNKPKKSLEVLIAAKKLSGNKSR</sequence>
<organism evidence="1 2">
    <name type="scientific">Kingdonia uniflora</name>
    <dbReference type="NCBI Taxonomy" id="39325"/>
    <lineage>
        <taxon>Eukaryota</taxon>
        <taxon>Viridiplantae</taxon>
        <taxon>Streptophyta</taxon>
        <taxon>Embryophyta</taxon>
        <taxon>Tracheophyta</taxon>
        <taxon>Spermatophyta</taxon>
        <taxon>Magnoliopsida</taxon>
        <taxon>Ranunculales</taxon>
        <taxon>Circaeasteraceae</taxon>
        <taxon>Kingdonia</taxon>
    </lineage>
</organism>
<dbReference type="GO" id="GO:0005737">
    <property type="term" value="C:cytoplasm"/>
    <property type="evidence" value="ECO:0007669"/>
    <property type="project" value="TreeGrafter"/>
</dbReference>
<dbReference type="AlphaFoldDB" id="A0A7J7NIT4"/>
<name>A0A7J7NIT4_9MAGN</name>
<keyword evidence="2" id="KW-1185">Reference proteome</keyword>
<dbReference type="InterPro" id="IPR019734">
    <property type="entry name" value="TPR_rpt"/>
</dbReference>
<protein>
    <submittedName>
        <fullName evidence="1">Uncharacterized protein</fullName>
    </submittedName>
</protein>
<evidence type="ECO:0000313" key="1">
    <source>
        <dbReference type="EMBL" id="KAF6166920.1"/>
    </source>
</evidence>
<dbReference type="EMBL" id="JACGCM010000769">
    <property type="protein sequence ID" value="KAF6166920.1"/>
    <property type="molecule type" value="Genomic_DNA"/>
</dbReference>
<dbReference type="InterPro" id="IPR011990">
    <property type="entry name" value="TPR-like_helical_dom_sf"/>
</dbReference>
<gene>
    <name evidence="1" type="ORF">GIB67_020149</name>
</gene>
<dbReference type="SMART" id="SM00028">
    <property type="entry name" value="TPR"/>
    <property type="match status" value="3"/>
</dbReference>